<gene>
    <name evidence="2" type="ORF">PCANC_20679</name>
</gene>
<dbReference type="EMBL" id="PGCJ01000360">
    <property type="protein sequence ID" value="PLW30979.1"/>
    <property type="molecule type" value="Genomic_DNA"/>
</dbReference>
<protein>
    <submittedName>
        <fullName evidence="2">Uncharacterized protein</fullName>
    </submittedName>
</protein>
<name>A0A2N5TZP6_9BASI</name>
<evidence type="ECO:0000313" key="3">
    <source>
        <dbReference type="Proteomes" id="UP000235388"/>
    </source>
</evidence>
<feature type="compositionally biased region" description="Polar residues" evidence="1">
    <location>
        <begin position="103"/>
        <end position="112"/>
    </location>
</feature>
<reference evidence="2 3" key="1">
    <citation type="submission" date="2017-11" db="EMBL/GenBank/DDBJ databases">
        <title>De novo assembly and phasing of dikaryotic genomes from two isolates of Puccinia coronata f. sp. avenae, the causal agent of oat crown rust.</title>
        <authorList>
            <person name="Miller M.E."/>
            <person name="Zhang Y."/>
            <person name="Omidvar V."/>
            <person name="Sperschneider J."/>
            <person name="Schwessinger B."/>
            <person name="Raley C."/>
            <person name="Palmer J.M."/>
            <person name="Garnica D."/>
            <person name="Upadhyaya N."/>
            <person name="Rathjen J."/>
            <person name="Taylor J.M."/>
            <person name="Park R.F."/>
            <person name="Dodds P.N."/>
            <person name="Hirsch C.D."/>
            <person name="Kianian S.F."/>
            <person name="Figueroa M."/>
        </authorList>
    </citation>
    <scope>NUCLEOTIDE SEQUENCE [LARGE SCALE GENOMIC DNA]</scope>
    <source>
        <strain evidence="2">12NC29</strain>
    </source>
</reference>
<feature type="compositionally biased region" description="Polar residues" evidence="1">
    <location>
        <begin position="179"/>
        <end position="191"/>
    </location>
</feature>
<organism evidence="2 3">
    <name type="scientific">Puccinia coronata f. sp. avenae</name>
    <dbReference type="NCBI Taxonomy" id="200324"/>
    <lineage>
        <taxon>Eukaryota</taxon>
        <taxon>Fungi</taxon>
        <taxon>Dikarya</taxon>
        <taxon>Basidiomycota</taxon>
        <taxon>Pucciniomycotina</taxon>
        <taxon>Pucciniomycetes</taxon>
        <taxon>Pucciniales</taxon>
        <taxon>Pucciniaceae</taxon>
        <taxon>Puccinia</taxon>
    </lineage>
</organism>
<evidence type="ECO:0000256" key="1">
    <source>
        <dbReference type="SAM" id="MobiDB-lite"/>
    </source>
</evidence>
<accession>A0A2N5TZP6</accession>
<evidence type="ECO:0000313" key="2">
    <source>
        <dbReference type="EMBL" id="PLW30979.1"/>
    </source>
</evidence>
<dbReference type="AlphaFoldDB" id="A0A2N5TZP6"/>
<sequence>MTSDPSRCVRGWMLLGEYTGVPLSKCSTATLGPSRVLVQLQRLLEPSLTKPLDRRGPGGRRSPKGGACLRQAEGLVLSSTRALPAPHPPAPRPCPLRPPPTQKPSVAPSTKKTPPPPPPPPPPKDDGQHAKLAALSASGGGVDTFGNEGTMRVPVGSPFHPSNRLAAQKTGTQAGGSSGSNPFMMNSSTSAQHQQQQQPGNPFFTI</sequence>
<comment type="caution">
    <text evidence="2">The sequence shown here is derived from an EMBL/GenBank/DDBJ whole genome shotgun (WGS) entry which is preliminary data.</text>
</comment>
<feature type="compositionally biased region" description="Pro residues" evidence="1">
    <location>
        <begin position="113"/>
        <end position="122"/>
    </location>
</feature>
<feature type="compositionally biased region" description="Pro residues" evidence="1">
    <location>
        <begin position="85"/>
        <end position="102"/>
    </location>
</feature>
<feature type="region of interest" description="Disordered" evidence="1">
    <location>
        <begin position="46"/>
        <end position="206"/>
    </location>
</feature>
<proteinExistence type="predicted"/>
<dbReference type="Proteomes" id="UP000235388">
    <property type="component" value="Unassembled WGS sequence"/>
</dbReference>
<dbReference type="STRING" id="200324.A0A2N5TZP6"/>
<keyword evidence="3" id="KW-1185">Reference proteome</keyword>